<feature type="non-terminal residue" evidence="3">
    <location>
        <position position="401"/>
    </location>
</feature>
<dbReference type="EMBL" id="JASCZI010031977">
    <property type="protein sequence ID" value="MED6127711.1"/>
    <property type="molecule type" value="Genomic_DNA"/>
</dbReference>
<gene>
    <name evidence="3" type="ORF">PIB30_090716</name>
</gene>
<proteinExistence type="predicted"/>
<dbReference type="InterPro" id="IPR046796">
    <property type="entry name" value="Transposase_32_dom"/>
</dbReference>
<keyword evidence="4" id="KW-1185">Reference proteome</keyword>
<dbReference type="Proteomes" id="UP001341840">
    <property type="component" value="Unassembled WGS sequence"/>
</dbReference>
<protein>
    <recommendedName>
        <fullName evidence="2">Putative plant transposon protein domain-containing protein</fullName>
    </recommendedName>
</protein>
<feature type="compositionally biased region" description="Basic and acidic residues" evidence="1">
    <location>
        <begin position="156"/>
        <end position="165"/>
    </location>
</feature>
<evidence type="ECO:0000313" key="3">
    <source>
        <dbReference type="EMBL" id="MED6127711.1"/>
    </source>
</evidence>
<organism evidence="3 4">
    <name type="scientific">Stylosanthes scabra</name>
    <dbReference type="NCBI Taxonomy" id="79078"/>
    <lineage>
        <taxon>Eukaryota</taxon>
        <taxon>Viridiplantae</taxon>
        <taxon>Streptophyta</taxon>
        <taxon>Embryophyta</taxon>
        <taxon>Tracheophyta</taxon>
        <taxon>Spermatophyta</taxon>
        <taxon>Magnoliopsida</taxon>
        <taxon>eudicotyledons</taxon>
        <taxon>Gunneridae</taxon>
        <taxon>Pentapetalae</taxon>
        <taxon>rosids</taxon>
        <taxon>fabids</taxon>
        <taxon>Fabales</taxon>
        <taxon>Fabaceae</taxon>
        <taxon>Papilionoideae</taxon>
        <taxon>50 kb inversion clade</taxon>
        <taxon>dalbergioids sensu lato</taxon>
        <taxon>Dalbergieae</taxon>
        <taxon>Pterocarpus clade</taxon>
        <taxon>Stylosanthes</taxon>
    </lineage>
</organism>
<reference evidence="3 4" key="1">
    <citation type="journal article" date="2023" name="Plants (Basel)">
        <title>Bridging the Gap: Combining Genomics and Transcriptomics Approaches to Understand Stylosanthes scabra, an Orphan Legume from the Brazilian Caatinga.</title>
        <authorList>
            <person name="Ferreira-Neto J.R.C."/>
            <person name="da Silva M.D."/>
            <person name="Binneck E."/>
            <person name="de Melo N.F."/>
            <person name="da Silva R.H."/>
            <person name="de Melo A.L.T.M."/>
            <person name="Pandolfi V."/>
            <person name="Bustamante F.O."/>
            <person name="Brasileiro-Vidal A.C."/>
            <person name="Benko-Iseppon A.M."/>
        </authorList>
    </citation>
    <scope>NUCLEOTIDE SEQUENCE [LARGE SCALE GENOMIC DNA]</scope>
    <source>
        <tissue evidence="3">Leaves</tissue>
    </source>
</reference>
<comment type="caution">
    <text evidence="3">The sequence shown here is derived from an EMBL/GenBank/DDBJ whole genome shotgun (WGS) entry which is preliminary data.</text>
</comment>
<dbReference type="Pfam" id="PF20167">
    <property type="entry name" value="Transposase_32"/>
    <property type="match status" value="1"/>
</dbReference>
<accession>A0ABU6RVA1</accession>
<feature type="domain" description="Putative plant transposon protein" evidence="2">
    <location>
        <begin position="208"/>
        <end position="368"/>
    </location>
</feature>
<evidence type="ECO:0000313" key="4">
    <source>
        <dbReference type="Proteomes" id="UP001341840"/>
    </source>
</evidence>
<evidence type="ECO:0000256" key="1">
    <source>
        <dbReference type="SAM" id="MobiDB-lite"/>
    </source>
</evidence>
<evidence type="ECO:0000259" key="2">
    <source>
        <dbReference type="Pfam" id="PF20167"/>
    </source>
</evidence>
<feature type="region of interest" description="Disordered" evidence="1">
    <location>
        <begin position="138"/>
        <end position="165"/>
    </location>
</feature>
<sequence>MGVNWARVGWRIDSYQFFRRSRQLPIAITFDPELRLTHGLRLCEALYVLELGDRCPQAWVSPNLETWRLEWVTKVKDDGKWCLDARWRDQGLRVCIELGVQEMNELDENGRCGWMLFAYMPTCMIENDEHMNMHVKQAATDAATPSRVRASRNSSRGREDDFPNNRFDHQIHYDRWKGMENQGIVHERIVYIDGEEKPIFRNRIHGLWWRFMYDDLVRINLSIVREFCANFSSANQDHVFLRGKKISFTETHIRRYLGIPGDAPDADIDDSFVTLAKSYENGEDVNMAAIYEEIGRPETNWTDNPAVNIIPKTVNNSVLNGRATAWHKIIMANIDPMTHGTKFDMKHAFLIYVLMTEGDVNLPRIMRDILLWNQDDLGYDSEPERTLLRRRREARRRARQA</sequence>
<name>A0ABU6RVA1_9FABA</name>